<sequence>MADSEPYLARLQAQIDKFRFKVEAVALDAGYFTSYICKKLSERNIFMVMGYRRFGKRNKEVPKSQFTYVEEMNAFACPMGCILEYATTDREGYRQYKSKPEDCAICPLRKVCFSKKQKVITHHIWEKYKDIARKNKLTVTGKKLYKVRCSTIERSFADAKELHGYRYARFRGLKSVQMQAYLTAACQNMKKIALHLTKKGLVEGYFFETLLFYVVFIR</sequence>
<comment type="caution">
    <text evidence="2">The sequence shown here is derived from an EMBL/GenBank/DDBJ whole genome shotgun (WGS) entry which is preliminary data.</text>
</comment>
<evidence type="ECO:0000313" key="3">
    <source>
        <dbReference type="Proteomes" id="UP000014018"/>
    </source>
</evidence>
<accession>A0A9W5PJS0</accession>
<dbReference type="AlphaFoldDB" id="A0A9W5PJS0"/>
<dbReference type="InterPro" id="IPR025668">
    <property type="entry name" value="Tnp_DDE_dom"/>
</dbReference>
<evidence type="ECO:0000313" key="2">
    <source>
        <dbReference type="EMBL" id="EOO24563.1"/>
    </source>
</evidence>
<reference evidence="2 3" key="1">
    <citation type="submission" date="2012-12" db="EMBL/GenBank/DDBJ databases">
        <title>The Genome Sequence of Bacillus cereus VD133.</title>
        <authorList>
            <consortium name="The Broad Institute Genome Sequencing Platform"/>
            <consortium name="The Broad Institute Genome Sequencing Center for Infectious Disease"/>
            <person name="Feldgarden M."/>
            <person name="Van der Auwera G.A."/>
            <person name="Mahillon J."/>
            <person name="Duprez V."/>
            <person name="Timmery S."/>
            <person name="Mattelet C."/>
            <person name="Dierick K."/>
            <person name="Sun M."/>
            <person name="Yu Z."/>
            <person name="Zhu L."/>
            <person name="Hu X."/>
            <person name="Shank E.B."/>
            <person name="Swiecicka I."/>
            <person name="Hansen B.M."/>
            <person name="Andrup L."/>
            <person name="Walker B."/>
            <person name="Young S.K."/>
            <person name="Zeng Q."/>
            <person name="Gargeya S."/>
            <person name="Fitzgerald M."/>
            <person name="Haas B."/>
            <person name="Abouelleil A."/>
            <person name="Alvarado L."/>
            <person name="Arachchi H.M."/>
            <person name="Berlin A.M."/>
            <person name="Chapman S.B."/>
            <person name="Dewar J."/>
            <person name="Goldberg J."/>
            <person name="Griggs A."/>
            <person name="Gujja S."/>
            <person name="Hansen M."/>
            <person name="Howarth C."/>
            <person name="Imamovic A."/>
            <person name="Larimer J."/>
            <person name="McCowan C."/>
            <person name="Murphy C."/>
            <person name="Neiman D."/>
            <person name="Pearson M."/>
            <person name="Priest M."/>
            <person name="Roberts A."/>
            <person name="Saif S."/>
            <person name="Shea T."/>
            <person name="Sisk P."/>
            <person name="Sykes S."/>
            <person name="Wortman J."/>
            <person name="Nusbaum C."/>
            <person name="Birren B."/>
        </authorList>
    </citation>
    <scope>NUCLEOTIDE SEQUENCE [LARGE SCALE GENOMIC DNA]</scope>
    <source>
        <strain evidence="2 3">VD133</strain>
    </source>
</reference>
<dbReference type="PANTHER" id="PTHR33408">
    <property type="entry name" value="TRANSPOSASE"/>
    <property type="match status" value="1"/>
</dbReference>
<feature type="domain" description="Transposase DDE" evidence="1">
    <location>
        <begin position="77"/>
        <end position="192"/>
    </location>
</feature>
<dbReference type="EMBL" id="AHFB01000163">
    <property type="protein sequence ID" value="EOO24563.1"/>
    <property type="molecule type" value="Genomic_DNA"/>
</dbReference>
<evidence type="ECO:0000259" key="1">
    <source>
        <dbReference type="Pfam" id="PF13751"/>
    </source>
</evidence>
<name>A0A9W5PJS0_BACCE</name>
<dbReference type="PANTHER" id="PTHR33408:SF2">
    <property type="entry name" value="TRANSPOSASE DDE DOMAIN-CONTAINING PROTEIN"/>
    <property type="match status" value="1"/>
</dbReference>
<protein>
    <recommendedName>
        <fullName evidence="1">Transposase DDE domain-containing protein</fullName>
    </recommendedName>
</protein>
<organism evidence="2 3">
    <name type="scientific">Bacillus cereus VD133</name>
    <dbReference type="NCBI Taxonomy" id="1053233"/>
    <lineage>
        <taxon>Bacteria</taxon>
        <taxon>Bacillati</taxon>
        <taxon>Bacillota</taxon>
        <taxon>Bacilli</taxon>
        <taxon>Bacillales</taxon>
        <taxon>Bacillaceae</taxon>
        <taxon>Bacillus</taxon>
        <taxon>Bacillus cereus group</taxon>
    </lineage>
</organism>
<gene>
    <name evidence="2" type="ORF">IIU_06698</name>
</gene>
<dbReference type="Pfam" id="PF13751">
    <property type="entry name" value="DDE_Tnp_1_6"/>
    <property type="match status" value="1"/>
</dbReference>
<proteinExistence type="predicted"/>
<dbReference type="Proteomes" id="UP000014018">
    <property type="component" value="Unassembled WGS sequence"/>
</dbReference>